<accession>A0ABZ1JAN8</accession>
<organism evidence="2 3">
    <name type="scientific">Streptomyces nigra</name>
    <dbReference type="NCBI Taxonomy" id="1827580"/>
    <lineage>
        <taxon>Bacteria</taxon>
        <taxon>Bacillati</taxon>
        <taxon>Actinomycetota</taxon>
        <taxon>Actinomycetes</taxon>
        <taxon>Kitasatosporales</taxon>
        <taxon>Streptomycetaceae</taxon>
        <taxon>Streptomyces</taxon>
    </lineage>
</organism>
<evidence type="ECO:0000256" key="1">
    <source>
        <dbReference type="SAM" id="MobiDB-lite"/>
    </source>
</evidence>
<proteinExistence type="predicted"/>
<feature type="region of interest" description="Disordered" evidence="1">
    <location>
        <begin position="16"/>
        <end position="48"/>
    </location>
</feature>
<sequence>MTNAERAMVVLLEGEGDPGEHAVDPGAQGSSDGFVLSDGQDDVPTLKGLPSTALTTTLRSPRERSVLEVVFSRCFIPESAVWPAVSGRARRWCSRW</sequence>
<dbReference type="EMBL" id="CP108125">
    <property type="protein sequence ID" value="WTO87786.1"/>
    <property type="molecule type" value="Genomic_DNA"/>
</dbReference>
<keyword evidence="3" id="KW-1185">Reference proteome</keyword>
<dbReference type="RefSeq" id="WP_406262312.1">
    <property type="nucleotide sequence ID" value="NZ_CP108125.1"/>
</dbReference>
<dbReference type="Proteomes" id="UP001622690">
    <property type="component" value="Chromosome"/>
</dbReference>
<reference evidence="2 3" key="1">
    <citation type="submission" date="2022-10" db="EMBL/GenBank/DDBJ databases">
        <title>The complete genomes of actinobacterial strains from the NBC collection.</title>
        <authorList>
            <person name="Joergensen T.S."/>
            <person name="Alvarez Arevalo M."/>
            <person name="Sterndorff E.B."/>
            <person name="Faurdal D."/>
            <person name="Vuksanovic O."/>
            <person name="Mourched A.-S."/>
            <person name="Charusanti P."/>
            <person name="Shaw S."/>
            <person name="Blin K."/>
            <person name="Weber T."/>
        </authorList>
    </citation>
    <scope>NUCLEOTIDE SEQUENCE [LARGE SCALE GENOMIC DNA]</scope>
    <source>
        <strain evidence="2 3">NBC_00206</strain>
    </source>
</reference>
<evidence type="ECO:0000313" key="3">
    <source>
        <dbReference type="Proteomes" id="UP001622690"/>
    </source>
</evidence>
<name>A0ABZ1JAN8_9ACTN</name>
<gene>
    <name evidence="2" type="ORF">OHU27_35110</name>
</gene>
<evidence type="ECO:0000313" key="2">
    <source>
        <dbReference type="EMBL" id="WTO87786.1"/>
    </source>
</evidence>
<protein>
    <submittedName>
        <fullName evidence="2">Uncharacterized protein</fullName>
    </submittedName>
</protein>